<dbReference type="GO" id="GO:0005758">
    <property type="term" value="C:mitochondrial intermembrane space"/>
    <property type="evidence" value="ECO:0007669"/>
    <property type="project" value="InterPro"/>
</dbReference>
<evidence type="ECO:0000313" key="2">
    <source>
        <dbReference type="EMBL" id="OAF72060.1"/>
    </source>
</evidence>
<dbReference type="OrthoDB" id="341300at2759"/>
<dbReference type="InterPro" id="IPR037365">
    <property type="entry name" value="Slowmo/Ups"/>
</dbReference>
<gene>
    <name evidence="2" type="ORF">A3Q56_00151</name>
</gene>
<dbReference type="PROSITE" id="PS50904">
    <property type="entry name" value="PRELI_MSF1"/>
    <property type="match status" value="1"/>
</dbReference>
<dbReference type="EMBL" id="LWCA01000006">
    <property type="protein sequence ID" value="OAF72060.1"/>
    <property type="molecule type" value="Genomic_DNA"/>
</dbReference>
<comment type="caution">
    <text evidence="2">The sequence shown here is derived from an EMBL/GenBank/DDBJ whole genome shotgun (WGS) entry which is preliminary data.</text>
</comment>
<keyword evidence="3" id="KW-1185">Reference proteome</keyword>
<dbReference type="Pfam" id="PF04707">
    <property type="entry name" value="PRELI"/>
    <property type="match status" value="1"/>
</dbReference>
<proteinExistence type="predicted"/>
<accession>A0A177BCX5</accession>
<dbReference type="PANTHER" id="PTHR11158">
    <property type="entry name" value="MSF1/PX19 RELATED"/>
    <property type="match status" value="1"/>
</dbReference>
<reference evidence="2 3" key="1">
    <citation type="submission" date="2016-04" db="EMBL/GenBank/DDBJ databases">
        <title>The genome of Intoshia linei affirms orthonectids as highly simplified spiralians.</title>
        <authorList>
            <person name="Mikhailov K.V."/>
            <person name="Slusarev G.S."/>
            <person name="Nikitin M.A."/>
            <person name="Logacheva M.D."/>
            <person name="Penin A."/>
            <person name="Aleoshin V."/>
            <person name="Panchin Y.V."/>
        </authorList>
    </citation>
    <scope>NUCLEOTIDE SEQUENCE [LARGE SCALE GENOMIC DNA]</scope>
    <source>
        <strain evidence="2">Intl2013</strain>
        <tissue evidence="2">Whole animal</tissue>
    </source>
</reference>
<name>A0A177BCX5_9BILA</name>
<sequence>MKEEKYKSVLNYNWSYVISNFWKRYPNNPFSKHVLSEDIISTKIDSDGRLHTRRILSKTNKLPTPIQSILRIKNTGFVIEDVVVDKNSKALTSTTYNIDCTKLMTVKEIIKYTPLENAKTNELSKKIKNTVEKTQTLLNYTVQFDCPFYFTSSYIIMLAKKRYKNNMEKAINGWNHILARNKQKKMLK</sequence>
<organism evidence="2 3">
    <name type="scientific">Intoshia linei</name>
    <dbReference type="NCBI Taxonomy" id="1819745"/>
    <lineage>
        <taxon>Eukaryota</taxon>
        <taxon>Metazoa</taxon>
        <taxon>Spiralia</taxon>
        <taxon>Lophotrochozoa</taxon>
        <taxon>Mesozoa</taxon>
        <taxon>Orthonectida</taxon>
        <taxon>Rhopaluridae</taxon>
        <taxon>Intoshia</taxon>
    </lineage>
</organism>
<dbReference type="AlphaFoldDB" id="A0A177BCX5"/>
<protein>
    <submittedName>
        <fullName evidence="2">PRELI domain-containing protein 1, mitochondrial</fullName>
    </submittedName>
</protein>
<evidence type="ECO:0000313" key="3">
    <source>
        <dbReference type="Proteomes" id="UP000078046"/>
    </source>
</evidence>
<feature type="domain" description="PRELI/MSF1" evidence="1">
    <location>
        <begin position="1"/>
        <end position="186"/>
    </location>
</feature>
<dbReference type="InterPro" id="IPR006797">
    <property type="entry name" value="PRELI/MSF1_dom"/>
</dbReference>
<dbReference type="Proteomes" id="UP000078046">
    <property type="component" value="Unassembled WGS sequence"/>
</dbReference>
<evidence type="ECO:0000259" key="1">
    <source>
        <dbReference type="PROSITE" id="PS50904"/>
    </source>
</evidence>